<feature type="domain" description="YCII-related" evidence="2">
    <location>
        <begin position="95"/>
        <end position="209"/>
    </location>
</feature>
<proteinExistence type="inferred from homology"/>
<dbReference type="InterPro" id="IPR005545">
    <property type="entry name" value="YCII"/>
</dbReference>
<dbReference type="Gene3D" id="3.30.70.1060">
    <property type="entry name" value="Dimeric alpha+beta barrel"/>
    <property type="match status" value="1"/>
</dbReference>
<sequence length="226" mass="25353">MKRCGWPASKTVPPIAASVPMSKACCAQSPTTWLLHAPRARPKALHPGNGPARRQGFFLGWKQSRCRFCAPANDYTVNAPARMFVRPVAKEMHVKFLCLGYYDPAKHAALTESERTAMYDECFAYDDHLRANRQFGPGEALQLPETARTLRRKNGKTLVTDGPYAETKEQIGGIGVLEARAMDHAIELISQHPALKYGTVWELRPIFDMSEIIQASEQRRQKTDAR</sequence>
<dbReference type="InterPro" id="IPR011008">
    <property type="entry name" value="Dimeric_a/b-barrel"/>
</dbReference>
<dbReference type="PANTHER" id="PTHR35174:SF3">
    <property type="entry name" value="BLL7171 PROTEIN"/>
    <property type="match status" value="1"/>
</dbReference>
<accession>Q1IL21</accession>
<dbReference type="KEGG" id="aba:Acid345_3428"/>
<dbReference type="HOGENOM" id="CLU_1223407_0_0_0"/>
<dbReference type="eggNOG" id="COG3795">
    <property type="taxonomic scope" value="Bacteria"/>
</dbReference>
<evidence type="ECO:0000259" key="2">
    <source>
        <dbReference type="Pfam" id="PF03795"/>
    </source>
</evidence>
<name>Q1IL21_KORVE</name>
<reference evidence="3 4" key="1">
    <citation type="journal article" date="2009" name="Appl. Environ. Microbiol.">
        <title>Three genomes from the phylum Acidobacteria provide insight into the lifestyles of these microorganisms in soils.</title>
        <authorList>
            <person name="Ward N.L."/>
            <person name="Challacombe J.F."/>
            <person name="Janssen P.H."/>
            <person name="Henrissat B."/>
            <person name="Coutinho P.M."/>
            <person name="Wu M."/>
            <person name="Xie G."/>
            <person name="Haft D.H."/>
            <person name="Sait M."/>
            <person name="Badger J."/>
            <person name="Barabote R.D."/>
            <person name="Bradley B."/>
            <person name="Brettin T.S."/>
            <person name="Brinkac L.M."/>
            <person name="Bruce D."/>
            <person name="Creasy T."/>
            <person name="Daugherty S.C."/>
            <person name="Davidsen T.M."/>
            <person name="DeBoy R.T."/>
            <person name="Detter J.C."/>
            <person name="Dodson R.J."/>
            <person name="Durkin A.S."/>
            <person name="Ganapathy A."/>
            <person name="Gwinn-Giglio M."/>
            <person name="Han C.S."/>
            <person name="Khouri H."/>
            <person name="Kiss H."/>
            <person name="Kothari S.P."/>
            <person name="Madupu R."/>
            <person name="Nelson K.E."/>
            <person name="Nelson W.C."/>
            <person name="Paulsen I."/>
            <person name="Penn K."/>
            <person name="Ren Q."/>
            <person name="Rosovitz M.J."/>
            <person name="Selengut J.D."/>
            <person name="Shrivastava S."/>
            <person name="Sullivan S.A."/>
            <person name="Tapia R."/>
            <person name="Thompson L.S."/>
            <person name="Watkins K.L."/>
            <person name="Yang Q."/>
            <person name="Yu C."/>
            <person name="Zafar N."/>
            <person name="Zhou L."/>
            <person name="Kuske C.R."/>
        </authorList>
    </citation>
    <scope>NUCLEOTIDE SEQUENCE [LARGE SCALE GENOMIC DNA]</scope>
    <source>
        <strain evidence="3 4">Ellin345</strain>
    </source>
</reference>
<organism evidence="3 4">
    <name type="scientific">Koribacter versatilis (strain Ellin345)</name>
    <dbReference type="NCBI Taxonomy" id="204669"/>
    <lineage>
        <taxon>Bacteria</taxon>
        <taxon>Pseudomonadati</taxon>
        <taxon>Acidobacteriota</taxon>
        <taxon>Terriglobia</taxon>
        <taxon>Terriglobales</taxon>
        <taxon>Candidatus Korobacteraceae</taxon>
        <taxon>Candidatus Korobacter</taxon>
    </lineage>
</organism>
<keyword evidence="4" id="KW-1185">Reference proteome</keyword>
<evidence type="ECO:0000256" key="1">
    <source>
        <dbReference type="ARBA" id="ARBA00007689"/>
    </source>
</evidence>
<dbReference type="EMBL" id="CP000360">
    <property type="protein sequence ID" value="ABF42429.1"/>
    <property type="molecule type" value="Genomic_DNA"/>
</dbReference>
<dbReference type="EnsemblBacteria" id="ABF42429">
    <property type="protein sequence ID" value="ABF42429"/>
    <property type="gene ID" value="Acid345_3428"/>
</dbReference>
<dbReference type="PANTHER" id="PTHR35174">
    <property type="entry name" value="BLL7171 PROTEIN-RELATED"/>
    <property type="match status" value="1"/>
</dbReference>
<protein>
    <submittedName>
        <fullName evidence="3">DGPFAETKE domain protein</fullName>
    </submittedName>
</protein>
<comment type="similarity">
    <text evidence="1">Belongs to the YciI family.</text>
</comment>
<dbReference type="Proteomes" id="UP000002432">
    <property type="component" value="Chromosome"/>
</dbReference>
<dbReference type="Pfam" id="PF03795">
    <property type="entry name" value="YCII"/>
    <property type="match status" value="1"/>
</dbReference>
<evidence type="ECO:0000313" key="4">
    <source>
        <dbReference type="Proteomes" id="UP000002432"/>
    </source>
</evidence>
<gene>
    <name evidence="3" type="ordered locus">Acid345_3428</name>
</gene>
<dbReference type="STRING" id="204669.Acid345_3428"/>
<dbReference type="AlphaFoldDB" id="Q1IL21"/>
<evidence type="ECO:0000313" key="3">
    <source>
        <dbReference type="EMBL" id="ABF42429.1"/>
    </source>
</evidence>
<dbReference type="SUPFAM" id="SSF54909">
    <property type="entry name" value="Dimeric alpha+beta barrel"/>
    <property type="match status" value="1"/>
</dbReference>